<sequence>PNRKQTTITKAFEISSAKLHNTTEQAIHDKTITEIHDGLYQAEEKLKVLSMRDLIKLAPTCTDAIAKYIEDVLEYWDLKTKVFLITSDSRTNMKSACNKLGIKWVPCSAHILNLIVQKGLLPAKKLITQMNCLITFFTTPKQSERLEVVQESIQKKATKIKPRKDNLNISDLITLNY</sequence>
<dbReference type="Proteomes" id="UP000789901">
    <property type="component" value="Unassembled WGS sequence"/>
</dbReference>
<evidence type="ECO:0000256" key="3">
    <source>
        <dbReference type="ARBA" id="ARBA00022771"/>
    </source>
</evidence>
<organism evidence="6 7">
    <name type="scientific">Gigaspora margarita</name>
    <dbReference type="NCBI Taxonomy" id="4874"/>
    <lineage>
        <taxon>Eukaryota</taxon>
        <taxon>Fungi</taxon>
        <taxon>Fungi incertae sedis</taxon>
        <taxon>Mucoromycota</taxon>
        <taxon>Glomeromycotina</taxon>
        <taxon>Glomeromycetes</taxon>
        <taxon>Diversisporales</taxon>
        <taxon>Gigasporaceae</taxon>
        <taxon>Gigaspora</taxon>
    </lineage>
</organism>
<feature type="non-terminal residue" evidence="6">
    <location>
        <position position="177"/>
    </location>
</feature>
<evidence type="ECO:0000256" key="4">
    <source>
        <dbReference type="ARBA" id="ARBA00022833"/>
    </source>
</evidence>
<dbReference type="SUPFAM" id="SSF53098">
    <property type="entry name" value="Ribonuclease H-like"/>
    <property type="match status" value="1"/>
</dbReference>
<proteinExistence type="predicted"/>
<feature type="non-terminal residue" evidence="6">
    <location>
        <position position="1"/>
    </location>
</feature>
<comment type="subcellular location">
    <subcellularLocation>
        <location evidence="1">Nucleus</location>
    </subcellularLocation>
</comment>
<dbReference type="InterPro" id="IPR012337">
    <property type="entry name" value="RNaseH-like_sf"/>
</dbReference>
<keyword evidence="5" id="KW-0539">Nucleus</keyword>
<evidence type="ECO:0000313" key="7">
    <source>
        <dbReference type="Proteomes" id="UP000789901"/>
    </source>
</evidence>
<gene>
    <name evidence="6" type="ORF">GMARGA_LOCUS36282</name>
</gene>
<evidence type="ECO:0000256" key="5">
    <source>
        <dbReference type="ARBA" id="ARBA00023242"/>
    </source>
</evidence>
<accession>A0ABN7WXV0</accession>
<dbReference type="EMBL" id="CAJVQB010070870">
    <property type="protein sequence ID" value="CAG8842974.1"/>
    <property type="molecule type" value="Genomic_DNA"/>
</dbReference>
<evidence type="ECO:0000313" key="6">
    <source>
        <dbReference type="EMBL" id="CAG8842974.1"/>
    </source>
</evidence>
<keyword evidence="4" id="KW-0862">Zinc</keyword>
<reference evidence="6 7" key="1">
    <citation type="submission" date="2021-06" db="EMBL/GenBank/DDBJ databases">
        <authorList>
            <person name="Kallberg Y."/>
            <person name="Tangrot J."/>
            <person name="Rosling A."/>
        </authorList>
    </citation>
    <scope>NUCLEOTIDE SEQUENCE [LARGE SCALE GENOMIC DNA]</scope>
    <source>
        <strain evidence="6 7">120-4 pot B 10/14</strain>
    </source>
</reference>
<evidence type="ECO:0000256" key="2">
    <source>
        <dbReference type="ARBA" id="ARBA00022723"/>
    </source>
</evidence>
<comment type="caution">
    <text evidence="6">The sequence shown here is derived from an EMBL/GenBank/DDBJ whole genome shotgun (WGS) entry which is preliminary data.</text>
</comment>
<name>A0ABN7WXV0_GIGMA</name>
<protein>
    <submittedName>
        <fullName evidence="6">37173_t:CDS:1</fullName>
    </submittedName>
</protein>
<dbReference type="PANTHER" id="PTHR46481">
    <property type="entry name" value="ZINC FINGER BED DOMAIN-CONTAINING PROTEIN 4"/>
    <property type="match status" value="1"/>
</dbReference>
<evidence type="ECO:0000256" key="1">
    <source>
        <dbReference type="ARBA" id="ARBA00004123"/>
    </source>
</evidence>
<dbReference type="PANTHER" id="PTHR46481:SF10">
    <property type="entry name" value="ZINC FINGER BED DOMAIN-CONTAINING PROTEIN 39"/>
    <property type="match status" value="1"/>
</dbReference>
<keyword evidence="3" id="KW-0863">Zinc-finger</keyword>
<keyword evidence="2" id="KW-0479">Metal-binding</keyword>
<keyword evidence="7" id="KW-1185">Reference proteome</keyword>
<dbReference type="InterPro" id="IPR052035">
    <property type="entry name" value="ZnF_BED_domain_contain"/>
</dbReference>